<proteinExistence type="predicted"/>
<feature type="transmembrane region" description="Helical" evidence="5">
    <location>
        <begin position="267"/>
        <end position="287"/>
    </location>
</feature>
<feature type="domain" description="ABC-2 type transporter transmembrane" evidence="6">
    <location>
        <begin position="5"/>
        <end position="226"/>
    </location>
</feature>
<accession>F2JNJ3</accession>
<feature type="transmembrane region" description="Helical" evidence="5">
    <location>
        <begin position="109"/>
        <end position="137"/>
    </location>
</feature>
<evidence type="ECO:0000256" key="2">
    <source>
        <dbReference type="ARBA" id="ARBA00022692"/>
    </source>
</evidence>
<keyword evidence="8" id="KW-1185">Reference proteome</keyword>
<keyword evidence="2 5" id="KW-0812">Transmembrane</keyword>
<feature type="transmembrane region" description="Helical" evidence="5">
    <location>
        <begin position="180"/>
        <end position="199"/>
    </location>
</feature>
<dbReference type="GO" id="GO:0016020">
    <property type="term" value="C:membrane"/>
    <property type="evidence" value="ECO:0007669"/>
    <property type="project" value="UniProtKB-SubCell"/>
</dbReference>
<dbReference type="PANTHER" id="PTHR43229:SF2">
    <property type="entry name" value="NODULATION PROTEIN J"/>
    <property type="match status" value="1"/>
</dbReference>
<name>F2JNJ3_CELLD</name>
<comment type="subcellular location">
    <subcellularLocation>
        <location evidence="1">Membrane</location>
        <topology evidence="1">Multi-pass membrane protein</topology>
    </subcellularLocation>
</comment>
<evidence type="ECO:0000256" key="3">
    <source>
        <dbReference type="ARBA" id="ARBA00022989"/>
    </source>
</evidence>
<keyword evidence="4 5" id="KW-0472">Membrane</keyword>
<dbReference type="Pfam" id="PF01061">
    <property type="entry name" value="ABC2_membrane"/>
    <property type="match status" value="1"/>
</dbReference>
<dbReference type="InterPro" id="IPR051784">
    <property type="entry name" value="Nod_factor_ABC_transporter"/>
</dbReference>
<reference evidence="7 8" key="1">
    <citation type="journal article" date="2011" name="J. Bacteriol.">
        <title>Complete genome sequence of the cellulose-degrading bacterium Cellulosilyticum lentocellum.</title>
        <authorList>
            <consortium name="US DOE Joint Genome Institute"/>
            <person name="Miller D.A."/>
            <person name="Suen G."/>
            <person name="Bruce D."/>
            <person name="Copeland A."/>
            <person name="Cheng J.F."/>
            <person name="Detter C."/>
            <person name="Goodwin L.A."/>
            <person name="Han C.S."/>
            <person name="Hauser L.J."/>
            <person name="Land M.L."/>
            <person name="Lapidus A."/>
            <person name="Lucas S."/>
            <person name="Meincke L."/>
            <person name="Pitluck S."/>
            <person name="Tapia R."/>
            <person name="Teshima H."/>
            <person name="Woyke T."/>
            <person name="Fox B.G."/>
            <person name="Angert E.R."/>
            <person name="Currie C.R."/>
        </authorList>
    </citation>
    <scope>NUCLEOTIDE SEQUENCE [LARGE SCALE GENOMIC DNA]</scope>
    <source>
        <strain evidence="8">ATCC 49066 / DSM 5427 / NCIMB 11756 / RHM5</strain>
    </source>
</reference>
<dbReference type="EMBL" id="CP002582">
    <property type="protein sequence ID" value="ADZ84769.1"/>
    <property type="molecule type" value="Genomic_DNA"/>
</dbReference>
<feature type="transmembrane region" description="Helical" evidence="5">
    <location>
        <begin position="149"/>
        <end position="173"/>
    </location>
</feature>
<dbReference type="PANTHER" id="PTHR43229">
    <property type="entry name" value="NODULATION PROTEIN J"/>
    <property type="match status" value="1"/>
</dbReference>
<protein>
    <submittedName>
        <fullName evidence="7">ABC-2 type transporter</fullName>
    </submittedName>
</protein>
<dbReference type="Proteomes" id="UP000008467">
    <property type="component" value="Chromosome"/>
</dbReference>
<dbReference type="KEGG" id="cle:Clole_3073"/>
<evidence type="ECO:0000256" key="4">
    <source>
        <dbReference type="ARBA" id="ARBA00023136"/>
    </source>
</evidence>
<sequence length="295" mass="32379">MKILGVLVKRHMLMYLKDKQNVFFSFLSMLIILALNTVFLGDVNIKYLQEFANIEKAKALYVTNSWLMAGIMIVNAVMISCTMLGIMIKDEEDHKLQGFLVAPISRFKLVLSYIIAATITAFAFGIATFIFSQFYILGVGGSLLSPLRMLAVMGVMLVNIVSSVAMLFCITSFVHTMNSYGALTTTLGTLIGFVSAIYLPMGSLPESVQSVLKGFPILYGTAMMRELYTAPAINTVFEGAPTEAISLYKEYMGVSITWGDTQMSNGMSLLILLGSAIIFTILAGVIAKKRRISDR</sequence>
<dbReference type="GO" id="GO:0140359">
    <property type="term" value="F:ABC-type transporter activity"/>
    <property type="evidence" value="ECO:0007669"/>
    <property type="project" value="InterPro"/>
</dbReference>
<gene>
    <name evidence="7" type="ordered locus">Clole_3073</name>
</gene>
<evidence type="ECO:0000256" key="5">
    <source>
        <dbReference type="SAM" id="Phobius"/>
    </source>
</evidence>
<keyword evidence="3 5" id="KW-1133">Transmembrane helix</keyword>
<dbReference type="AlphaFoldDB" id="F2JNJ3"/>
<evidence type="ECO:0000259" key="6">
    <source>
        <dbReference type="Pfam" id="PF01061"/>
    </source>
</evidence>
<dbReference type="eggNOG" id="COG0842">
    <property type="taxonomic scope" value="Bacteria"/>
</dbReference>
<feature type="transmembrane region" description="Helical" evidence="5">
    <location>
        <begin position="66"/>
        <end position="88"/>
    </location>
</feature>
<dbReference type="STRING" id="642492.Clole_3073"/>
<dbReference type="HOGENOM" id="CLU_079551_1_0_9"/>
<dbReference type="RefSeq" id="WP_013658048.1">
    <property type="nucleotide sequence ID" value="NC_015275.1"/>
</dbReference>
<evidence type="ECO:0000313" key="7">
    <source>
        <dbReference type="EMBL" id="ADZ84769.1"/>
    </source>
</evidence>
<dbReference type="InterPro" id="IPR013525">
    <property type="entry name" value="ABC2_TM"/>
</dbReference>
<organism evidence="7 8">
    <name type="scientific">Cellulosilyticum lentocellum (strain ATCC 49066 / DSM 5427 / NCIMB 11756 / RHM5)</name>
    <name type="common">Clostridium lentocellum</name>
    <dbReference type="NCBI Taxonomy" id="642492"/>
    <lineage>
        <taxon>Bacteria</taxon>
        <taxon>Bacillati</taxon>
        <taxon>Bacillota</taxon>
        <taxon>Clostridia</taxon>
        <taxon>Lachnospirales</taxon>
        <taxon>Cellulosilyticaceae</taxon>
        <taxon>Cellulosilyticum</taxon>
    </lineage>
</organism>
<evidence type="ECO:0000256" key="1">
    <source>
        <dbReference type="ARBA" id="ARBA00004141"/>
    </source>
</evidence>
<evidence type="ECO:0000313" key="8">
    <source>
        <dbReference type="Proteomes" id="UP000008467"/>
    </source>
</evidence>
<feature type="transmembrane region" description="Helical" evidence="5">
    <location>
        <begin position="21"/>
        <end position="41"/>
    </location>
</feature>